<keyword evidence="3" id="KW-0732">Signal</keyword>
<dbReference type="InterPro" id="IPR011050">
    <property type="entry name" value="Pectin_lyase_fold/virulence"/>
</dbReference>
<dbReference type="Pfam" id="PF05860">
    <property type="entry name" value="TPS"/>
    <property type="match status" value="1"/>
</dbReference>
<gene>
    <name evidence="6" type="ORF">V6L76_17040</name>
</gene>
<dbReference type="Gene3D" id="2.160.20.10">
    <property type="entry name" value="Single-stranded right-handed beta-helix, Pectin lyase-like"/>
    <property type="match status" value="1"/>
</dbReference>
<comment type="caution">
    <text evidence="6">The sequence shown here is derived from an EMBL/GenBank/DDBJ whole genome shotgun (WGS) entry which is preliminary data.</text>
</comment>
<dbReference type="SMART" id="SM00912">
    <property type="entry name" value="Haemagg_act"/>
    <property type="match status" value="1"/>
</dbReference>
<dbReference type="PANTHER" id="PTHR12338:SF8">
    <property type="entry name" value="HEME_HEMOPEXIN-BINDING PROTEIN"/>
    <property type="match status" value="1"/>
</dbReference>
<feature type="region of interest" description="Disordered" evidence="4">
    <location>
        <begin position="1422"/>
        <end position="1445"/>
    </location>
</feature>
<keyword evidence="7" id="KW-1185">Reference proteome</keyword>
<dbReference type="Pfam" id="PF18657">
    <property type="entry name" value="YDG"/>
    <property type="match status" value="6"/>
</dbReference>
<evidence type="ECO:0000256" key="1">
    <source>
        <dbReference type="ARBA" id="ARBA00004613"/>
    </source>
</evidence>
<dbReference type="RefSeq" id="WP_334252475.1">
    <property type="nucleotide sequence ID" value="NZ_JBAKBE010000011.1"/>
</dbReference>
<evidence type="ECO:0000256" key="3">
    <source>
        <dbReference type="ARBA" id="ARBA00022729"/>
    </source>
</evidence>
<dbReference type="InterPro" id="IPR050909">
    <property type="entry name" value="Bact_Autotransporter_VF"/>
</dbReference>
<protein>
    <submittedName>
        <fullName evidence="6">YDG domain-containing protein</fullName>
    </submittedName>
</protein>
<dbReference type="Gene3D" id="2.160.20.110">
    <property type="match status" value="1"/>
</dbReference>
<dbReference type="PANTHER" id="PTHR12338">
    <property type="entry name" value="AUTOTRANSPORTER"/>
    <property type="match status" value="1"/>
</dbReference>
<dbReference type="EMBL" id="JBAKBE010000011">
    <property type="protein sequence ID" value="MEH0097970.1"/>
    <property type="molecule type" value="Genomic_DNA"/>
</dbReference>
<proteinExistence type="predicted"/>
<dbReference type="InterPro" id="IPR012334">
    <property type="entry name" value="Pectin_lyas_fold"/>
</dbReference>
<dbReference type="InterPro" id="IPR008638">
    <property type="entry name" value="FhaB/CdiA-like_TPS"/>
</dbReference>
<evidence type="ECO:0000259" key="5">
    <source>
        <dbReference type="SMART" id="SM00912"/>
    </source>
</evidence>
<evidence type="ECO:0000256" key="4">
    <source>
        <dbReference type="SAM" id="MobiDB-lite"/>
    </source>
</evidence>
<feature type="compositionally biased region" description="Polar residues" evidence="4">
    <location>
        <begin position="1422"/>
        <end position="1432"/>
    </location>
</feature>
<dbReference type="InterPro" id="IPR041248">
    <property type="entry name" value="YDG"/>
</dbReference>
<comment type="subcellular location">
    <subcellularLocation>
        <location evidence="1">Secreted</location>
    </subcellularLocation>
</comment>
<accession>A0ABU7ZS29</accession>
<feature type="domain" description="Filamentous haemagglutinin FhaB/tRNA nuclease CdiA-like TPS" evidence="5">
    <location>
        <begin position="51"/>
        <end position="163"/>
    </location>
</feature>
<name>A0ABU7ZS29_9HYPH</name>
<evidence type="ECO:0000313" key="7">
    <source>
        <dbReference type="Proteomes" id="UP001380822"/>
    </source>
</evidence>
<reference evidence="6 7" key="1">
    <citation type="submission" date="2024-02" db="EMBL/GenBank/DDBJ databases">
        <title>A new putative Pannonibacter species isolated from two cases of bloodstream infections in paediatric patients.</title>
        <authorList>
            <person name="Castellana S."/>
            <person name="De Laurentiis V."/>
            <person name="Grassi M."/>
            <person name="De Leonardis F."/>
            <person name="Mosca A."/>
            <person name="De Carlo C."/>
            <person name="Sparapano E."/>
            <person name="Ronga L."/>
            <person name="Santacroce L."/>
            <person name="Chironna M."/>
            <person name="De Robertis A."/>
            <person name="Bianco A."/>
            <person name="Del Sambro L."/>
            <person name="Capozzi L."/>
            <person name="Parisi A."/>
        </authorList>
    </citation>
    <scope>NUCLEOTIDE SEQUENCE [LARGE SCALE GENOMIC DNA]</scope>
    <source>
        <strain evidence="6 7">Pt2</strain>
    </source>
</reference>
<sequence length="1445" mass="143028">MQLFRQLSRQFSRNSVSPAGSRSTRRRHLTLLLSTCALGAGLILPPSLLQAQELPTGGTIAAGTGSIGTSGSTMTVTQTSNQLITNWNSFSIGSGATVNFVQPGASSMALNRVTGQDPSQILGNLNANGQVFLINPNGVAIGTSGRVQTGAFVASTLGITDSKFLAHDFNFTGSGGAITNAGEISGAVVALIAPTVRNSGTITGDTALAAGTDVLLDFDGDGLISVEVKASTMEALAENSGLIKADGGSAILTARGASEAKKGIVNNTGTVEAKAIGSRNGRILLLGSDETHASGSLKAKFVETSAKKVKLDKTLKVETDGGDWLIDPTDINIDADMAASIETGLASGNVEISTAAVGADAGDITVSSGINWSANVLTLRADRNIAINAALNGTATAGLALHYGQGAVAAGNTATYTVSAPVNLASTGSFETKLGSDGAVNSYTIITSLGAEGSTTGTDLQGINGNLAGLYVLGSDIDASATSGWNSGAGFDPLGDFTTSFSGTFEGLGHTVSGLYVSQPSTQAIGLFGVTTGASLSNFGVTGSITGGSGVGSAVGWASNSTLSGLWSSATVAGSTGATGGLVGYMSQTTLTRSFASGDVSGGAVVGGGVLGAFGGLVGYLNSGTVSQSYATGNASTVRFQVGGLVGSTGSNGVIINSYATGNVSGTSGGALVGSNGGTISYSYATGTVSGNQGLIGTGSIANVSNVFYNVDTAGAGSMPASWGKTATELLDPFLYIEDGWDFASVWGSPKAGGVPELRALSTQALYDNYLKVSGTLSRAYGDTGIFQGSLSTVTSGASVSVDVGSAISGTTNAGTYAWSEPNMVTLGLPGGLTMADFYLAFGTGGVTVTPRAVSLTGSRTYNGSTSFSASDIVLGNLANGETLTLSGTATLVNKNADTHFTADTSGLALGSGTGLASNYTLTDAAVELDVTRAVITSIGGLAVDNKVYDRTTAATLDTSGVVLTGMVGGDELTFNGTAAFLDASAGTGKTVEVTVFALSGADAGNYEYDASIGNTIQLAAAADISQKALTVTGLAGLTRTYDGTTAVTIGQSFASLDGVIMGDDVSLATALGAYADKNAGNGKVITISGLTLGGAAAGNYSVSVTPGTVTGDVEKALISAVSGLSAQSKVYDGGDTATLDATNAVLTGFVSGDALTLTGSASFLDPSAGTNKGISVSGLALAGADAANYELANALQNSFNVSTAAAITPKALTLTGVSGITRTYDGTTAVALDLTGAQLGGIILGDDVSFASAQGIYADKNAGSGKEISLSSYLLSGLAAGNYTLTITPGTVTGTVERAVISSIGGIIALNKTADGTVMATLDTSGALFNGMVTGDRLRVATATGVFAGAEPGTGKTVLISGLSLGGADAMNYTLASSTATALADITQPVAGQPGPVSRVVSSWSLFGGLFSPSDKTTPLTLASLSSNPQEITGPDLFEDERGE</sequence>
<evidence type="ECO:0000313" key="6">
    <source>
        <dbReference type="EMBL" id="MEH0097970.1"/>
    </source>
</evidence>
<evidence type="ECO:0000256" key="2">
    <source>
        <dbReference type="ARBA" id="ARBA00022525"/>
    </source>
</evidence>
<dbReference type="Proteomes" id="UP001380822">
    <property type="component" value="Unassembled WGS sequence"/>
</dbReference>
<dbReference type="SUPFAM" id="SSF51126">
    <property type="entry name" value="Pectin lyase-like"/>
    <property type="match status" value="1"/>
</dbReference>
<dbReference type="NCBIfam" id="TIGR01901">
    <property type="entry name" value="adhes_NPXG"/>
    <property type="match status" value="1"/>
</dbReference>
<organism evidence="6 7">
    <name type="scientific">Pannonibacter anstelovis</name>
    <dbReference type="NCBI Taxonomy" id="3121537"/>
    <lineage>
        <taxon>Bacteria</taxon>
        <taxon>Pseudomonadati</taxon>
        <taxon>Pseudomonadota</taxon>
        <taxon>Alphaproteobacteria</taxon>
        <taxon>Hyphomicrobiales</taxon>
        <taxon>Stappiaceae</taxon>
        <taxon>Pannonibacter</taxon>
    </lineage>
</organism>
<keyword evidence="2" id="KW-0964">Secreted</keyword>